<dbReference type="InterPro" id="IPR017926">
    <property type="entry name" value="GATASE"/>
</dbReference>
<dbReference type="Proteomes" id="UP000054359">
    <property type="component" value="Unassembled WGS sequence"/>
</dbReference>
<organism evidence="13 14">
    <name type="scientific">Stegodyphus mimosarum</name>
    <name type="common">African social velvet spider</name>
    <dbReference type="NCBI Taxonomy" id="407821"/>
    <lineage>
        <taxon>Eukaryota</taxon>
        <taxon>Metazoa</taxon>
        <taxon>Ecdysozoa</taxon>
        <taxon>Arthropoda</taxon>
        <taxon>Chelicerata</taxon>
        <taxon>Arachnida</taxon>
        <taxon>Araneae</taxon>
        <taxon>Araneomorphae</taxon>
        <taxon>Entelegynae</taxon>
        <taxon>Eresoidea</taxon>
        <taxon>Eresidae</taxon>
        <taxon>Stegodyphus</taxon>
    </lineage>
</organism>
<accession>A0A087UQD5</accession>
<sequence length="588" mass="65541">MQMINKHFGGTIQKKDSREDGQFTIQVDTSSALFKGLDKEETVLLTHGDSMDKVADTFKVIAKSGHHIAAIANEKLKIYGVQFHPEVDLTTNGKLIMKNFLYNISGLSGNFTMQSREAECIEYIKKHVGKNKVLMLVSGGVDSTVCAALLHQALKEDQVIAIHIDNGFMRKNESLQVELSLKKLGLKLRVLNASQNFYNGSTTVPLDRKDPNGRKRDTPMLCMTTDPEEKRKIIGDTFMRVANEIIADLNLKPEETFLGQGTLRPDLIESASALASCNADAIKTHHNDTDLVRTLRAEGRVIEPLKDFHKDEVRIMGKDLGLPDEVVQRHPFPGPGLAVRVICADEPFMDKFFSETSVLVKVIIEYATSVEKKHALINRVKSSTSEEEQAFLSAVSTKYKLTSTLLPIKSVGVQGDQRTYSYVVGLSSKEEITEWDDLMSLAKIIPRVCHNVNRVCFIFGPPVTYPVHDITPTFLTPIVLSTLRQVDYVAHSVLQNSGHMGSISQMPVILIPIHFDRDVVSRNPSCQRSAVIRTFITHDFMTGIPATPNKHLPLDVIKKMVAEMLNVPGISRILYDLTPKPPGTTEWE</sequence>
<dbReference type="PROSITE" id="PS51273">
    <property type="entry name" value="GATASE_TYPE_1"/>
    <property type="match status" value="1"/>
</dbReference>
<dbReference type="FunFam" id="3.30.300.10:FF:000008">
    <property type="entry name" value="GMP synthase [glutamine-hydrolyzing]"/>
    <property type="match status" value="1"/>
</dbReference>
<dbReference type="GO" id="GO:0005829">
    <property type="term" value="C:cytosol"/>
    <property type="evidence" value="ECO:0007669"/>
    <property type="project" value="TreeGrafter"/>
</dbReference>
<evidence type="ECO:0000256" key="2">
    <source>
        <dbReference type="ARBA" id="ARBA00011738"/>
    </source>
</evidence>
<name>A0A087UQD5_STEMI</name>
<dbReference type="InterPro" id="IPR029062">
    <property type="entry name" value="Class_I_gatase-like"/>
</dbReference>
<evidence type="ECO:0000256" key="11">
    <source>
        <dbReference type="PROSITE-ProRule" id="PRU00886"/>
    </source>
</evidence>
<dbReference type="InterPro" id="IPR014729">
    <property type="entry name" value="Rossmann-like_a/b/a_fold"/>
</dbReference>
<keyword evidence="4" id="KW-0436">Ligase</keyword>
<evidence type="ECO:0000256" key="1">
    <source>
        <dbReference type="ARBA" id="ARBA00005153"/>
    </source>
</evidence>
<dbReference type="PANTHER" id="PTHR11922">
    <property type="entry name" value="GMP SYNTHASE-RELATED"/>
    <property type="match status" value="1"/>
</dbReference>
<evidence type="ECO:0000256" key="7">
    <source>
        <dbReference type="ARBA" id="ARBA00022755"/>
    </source>
</evidence>
<dbReference type="InterPro" id="IPR001674">
    <property type="entry name" value="GMP_synth_C"/>
</dbReference>
<evidence type="ECO:0000256" key="4">
    <source>
        <dbReference type="ARBA" id="ARBA00022598"/>
    </source>
</evidence>
<evidence type="ECO:0000256" key="8">
    <source>
        <dbReference type="ARBA" id="ARBA00022840"/>
    </source>
</evidence>
<dbReference type="STRING" id="407821.A0A087UQD5"/>
<keyword evidence="14" id="KW-1185">Reference proteome</keyword>
<protein>
    <recommendedName>
        <fullName evidence="3">GMP synthase (glutamine-hydrolyzing)</fullName>
        <ecNumber evidence="3">6.3.5.2</ecNumber>
    </recommendedName>
    <alternativeName>
        <fullName evidence="10">Glutamine amidotransferase</fullName>
    </alternativeName>
</protein>
<evidence type="ECO:0000313" key="14">
    <source>
        <dbReference type="Proteomes" id="UP000054359"/>
    </source>
</evidence>
<evidence type="ECO:0000256" key="10">
    <source>
        <dbReference type="ARBA" id="ARBA00031356"/>
    </source>
</evidence>
<feature type="non-terminal residue" evidence="13">
    <location>
        <position position="588"/>
    </location>
</feature>
<dbReference type="GO" id="GO:0005524">
    <property type="term" value="F:ATP binding"/>
    <property type="evidence" value="ECO:0007669"/>
    <property type="project" value="UniProtKB-UniRule"/>
</dbReference>
<dbReference type="GO" id="GO:0003921">
    <property type="term" value="F:GMP synthase activity"/>
    <property type="evidence" value="ECO:0007669"/>
    <property type="project" value="InterPro"/>
</dbReference>
<feature type="binding site" evidence="11">
    <location>
        <begin position="138"/>
        <end position="144"/>
    </location>
    <ligand>
        <name>ATP</name>
        <dbReference type="ChEBI" id="CHEBI:30616"/>
    </ligand>
</feature>
<gene>
    <name evidence="13" type="ORF">X975_23374</name>
</gene>
<dbReference type="Pfam" id="PF00117">
    <property type="entry name" value="GATase"/>
    <property type="match status" value="1"/>
</dbReference>
<reference evidence="13 14" key="1">
    <citation type="submission" date="2013-11" db="EMBL/GenBank/DDBJ databases">
        <title>Genome sequencing of Stegodyphus mimosarum.</title>
        <authorList>
            <person name="Bechsgaard J."/>
        </authorList>
    </citation>
    <scope>NUCLEOTIDE SEQUENCE [LARGE SCALE GENOMIC DNA]</scope>
</reference>
<dbReference type="FunFam" id="3.40.50.620:FF:000044">
    <property type="entry name" value="GMP synthase [glutamine-hydrolyzing]"/>
    <property type="match status" value="1"/>
</dbReference>
<dbReference type="Gene3D" id="3.40.50.880">
    <property type="match status" value="1"/>
</dbReference>
<comment type="pathway">
    <text evidence="1">Purine metabolism; GMP biosynthesis; GMP from XMP (L-Gln route): step 1/1.</text>
</comment>
<dbReference type="SUPFAM" id="SSF52402">
    <property type="entry name" value="Adenine nucleotide alpha hydrolases-like"/>
    <property type="match status" value="1"/>
</dbReference>
<evidence type="ECO:0000256" key="5">
    <source>
        <dbReference type="ARBA" id="ARBA00022741"/>
    </source>
</evidence>
<dbReference type="OrthoDB" id="1724632at2759"/>
<keyword evidence="5 11" id="KW-0547">Nucleotide-binding</keyword>
<evidence type="ECO:0000259" key="12">
    <source>
        <dbReference type="PROSITE" id="PS51553"/>
    </source>
</evidence>
<comment type="subunit">
    <text evidence="2">Homodimer.</text>
</comment>
<dbReference type="UniPathway" id="UPA00189">
    <property type="reaction ID" value="UER00296"/>
</dbReference>
<dbReference type="CDD" id="cd01997">
    <property type="entry name" value="GMP_synthase_C"/>
    <property type="match status" value="1"/>
</dbReference>
<evidence type="ECO:0000256" key="3">
    <source>
        <dbReference type="ARBA" id="ARBA00012746"/>
    </source>
</evidence>
<evidence type="ECO:0000313" key="13">
    <source>
        <dbReference type="EMBL" id="KFM79574.1"/>
    </source>
</evidence>
<keyword evidence="7 11" id="KW-0658">Purine biosynthesis</keyword>
<proteinExistence type="predicted"/>
<keyword evidence="9" id="KW-0315">Glutamine amidotransferase</keyword>
<dbReference type="AlphaFoldDB" id="A0A087UQD5"/>
<dbReference type="EMBL" id="KK121023">
    <property type="protein sequence ID" value="KFM79574.1"/>
    <property type="molecule type" value="Genomic_DNA"/>
</dbReference>
<dbReference type="Pfam" id="PF02540">
    <property type="entry name" value="NAD_synthase"/>
    <property type="match status" value="1"/>
</dbReference>
<keyword evidence="6 11" id="KW-0332">GMP biosynthesis</keyword>
<feature type="domain" description="GMPS ATP-PPase" evidence="12">
    <location>
        <begin position="111"/>
        <end position="329"/>
    </location>
</feature>
<dbReference type="SUPFAM" id="SSF52317">
    <property type="entry name" value="Class I glutamine amidotransferase-like"/>
    <property type="match status" value="1"/>
</dbReference>
<dbReference type="Gene3D" id="3.30.300.10">
    <property type="match status" value="2"/>
</dbReference>
<evidence type="ECO:0000256" key="6">
    <source>
        <dbReference type="ARBA" id="ARBA00022749"/>
    </source>
</evidence>
<dbReference type="Gene3D" id="3.40.50.620">
    <property type="entry name" value="HUPs"/>
    <property type="match status" value="1"/>
</dbReference>
<dbReference type="FunFam" id="3.30.300.10:FF:000013">
    <property type="entry name" value="GMP synthase (Glutamine-hydrolyzing)"/>
    <property type="match status" value="1"/>
</dbReference>
<dbReference type="InterPro" id="IPR025777">
    <property type="entry name" value="GMPS_ATP_PPase_dom"/>
</dbReference>
<evidence type="ECO:0000256" key="9">
    <source>
        <dbReference type="ARBA" id="ARBA00022962"/>
    </source>
</evidence>
<keyword evidence="8 11" id="KW-0067">ATP-binding</keyword>
<dbReference type="OMA" id="IWQSFAV"/>
<dbReference type="InterPro" id="IPR022310">
    <property type="entry name" value="NAD/GMP_synthase"/>
</dbReference>
<dbReference type="PANTHER" id="PTHR11922:SF2">
    <property type="entry name" value="GMP SYNTHASE [GLUTAMINE-HYDROLYZING]"/>
    <property type="match status" value="1"/>
</dbReference>
<dbReference type="Pfam" id="PF00958">
    <property type="entry name" value="GMP_synt_C"/>
    <property type="match status" value="1"/>
</dbReference>
<dbReference type="SUPFAM" id="SSF54810">
    <property type="entry name" value="GMP synthetase C-terminal dimerisation domain"/>
    <property type="match status" value="2"/>
</dbReference>
<dbReference type="PROSITE" id="PS51553">
    <property type="entry name" value="GMPS_ATP_PPASE"/>
    <property type="match status" value="1"/>
</dbReference>
<dbReference type="EC" id="6.3.5.2" evidence="3"/>